<dbReference type="PANTHER" id="PTHR47470:SF1">
    <property type="entry name" value="FAD-DEPENDENT OXIDOREDUCTASE 2 FAD BINDING DOMAIN-CONTAINING PROTEIN"/>
    <property type="match status" value="1"/>
</dbReference>
<dbReference type="Gene3D" id="3.40.50.1820">
    <property type="entry name" value="alpha/beta hydrolase"/>
    <property type="match status" value="1"/>
</dbReference>
<evidence type="ECO:0000256" key="4">
    <source>
        <dbReference type="ARBA" id="ARBA00022827"/>
    </source>
</evidence>
<dbReference type="PANTHER" id="PTHR47470">
    <property type="entry name" value="CHOLESTEROL OXIDASE"/>
    <property type="match status" value="1"/>
</dbReference>
<keyword evidence="4" id="KW-0274">FAD</keyword>
<evidence type="ECO:0000313" key="8">
    <source>
        <dbReference type="EMBL" id="MDA0162385.1"/>
    </source>
</evidence>
<dbReference type="SUPFAM" id="SSF53474">
    <property type="entry name" value="alpha/beta-Hydrolases"/>
    <property type="match status" value="1"/>
</dbReference>
<dbReference type="InterPro" id="IPR029058">
    <property type="entry name" value="AB_hydrolase_fold"/>
</dbReference>
<evidence type="ECO:0000313" key="9">
    <source>
        <dbReference type="Proteomes" id="UP001149140"/>
    </source>
</evidence>
<proteinExistence type="inferred from homology"/>
<evidence type="ECO:0000256" key="3">
    <source>
        <dbReference type="ARBA" id="ARBA00022630"/>
    </source>
</evidence>
<gene>
    <name evidence="8" type="ORF">OM076_19085</name>
</gene>
<reference evidence="8" key="1">
    <citation type="submission" date="2022-10" db="EMBL/GenBank/DDBJ databases">
        <title>The WGS of Solirubrobacter ginsenosidimutans DSM 21036.</title>
        <authorList>
            <person name="Jiang Z."/>
        </authorList>
    </citation>
    <scope>NUCLEOTIDE SEQUENCE</scope>
    <source>
        <strain evidence="8">DSM 21036</strain>
    </source>
</reference>
<evidence type="ECO:0000256" key="1">
    <source>
        <dbReference type="ARBA" id="ARBA00001974"/>
    </source>
</evidence>
<dbReference type="AlphaFoldDB" id="A0A9X3MTT6"/>
<evidence type="ECO:0000259" key="7">
    <source>
        <dbReference type="Pfam" id="PF00561"/>
    </source>
</evidence>
<evidence type="ECO:0000256" key="5">
    <source>
        <dbReference type="ARBA" id="ARBA00023002"/>
    </source>
</evidence>
<sequence length="345" mass="38341">MQSATVAAPLPPAEVHSVPTSDGTAVRLTRYKFGTKGPLILAPGYGNAARAFAIDTVPKNWVQYLGEHGYDVWLLDYRASPDLPSSFTQFTVDDIAMRDWPAAVDTVRRETGQDEVQAMGHCVGGLSLFMAVGGGMQGLRSATFSSLAGHPIPTPGNQARAWARMATIFKTLGIKGLNTDYDPTAWDGKLIERVMKVVPFRHVYDNPVARRIYFIYGDVFDYENINQPTMEQAVPSFFGNGNITFFEHISLMIRAGAARDARGRDAYLANLDNFKFPINFITGEHNKMFVPKGLQRTYDTLRRAHGPGNYTQHVISDYAHLDLWLGTNAERDVWPTALAELEKHN</sequence>
<dbReference type="InterPro" id="IPR052542">
    <property type="entry name" value="Cholesterol_Oxidase"/>
</dbReference>
<accession>A0A9X3MTT6</accession>
<comment type="cofactor">
    <cofactor evidence="1">
        <name>FAD</name>
        <dbReference type="ChEBI" id="CHEBI:57692"/>
    </cofactor>
</comment>
<feature type="region of interest" description="Disordered" evidence="6">
    <location>
        <begin position="1"/>
        <end position="21"/>
    </location>
</feature>
<dbReference type="Pfam" id="PF00561">
    <property type="entry name" value="Abhydrolase_1"/>
    <property type="match status" value="1"/>
</dbReference>
<comment type="similarity">
    <text evidence="2">Belongs to the GMC oxidoreductase family.</text>
</comment>
<dbReference type="Proteomes" id="UP001149140">
    <property type="component" value="Unassembled WGS sequence"/>
</dbReference>
<feature type="domain" description="AB hydrolase-1" evidence="7">
    <location>
        <begin position="38"/>
        <end position="132"/>
    </location>
</feature>
<dbReference type="GO" id="GO:0016491">
    <property type="term" value="F:oxidoreductase activity"/>
    <property type="evidence" value="ECO:0007669"/>
    <property type="project" value="UniProtKB-KW"/>
</dbReference>
<name>A0A9X3MTT6_9ACTN</name>
<evidence type="ECO:0000256" key="6">
    <source>
        <dbReference type="SAM" id="MobiDB-lite"/>
    </source>
</evidence>
<keyword evidence="9" id="KW-1185">Reference proteome</keyword>
<dbReference type="InterPro" id="IPR000073">
    <property type="entry name" value="AB_hydrolase_1"/>
</dbReference>
<comment type="caution">
    <text evidence="8">The sequence shown here is derived from an EMBL/GenBank/DDBJ whole genome shotgun (WGS) entry which is preliminary data.</text>
</comment>
<keyword evidence="5" id="KW-0560">Oxidoreductase</keyword>
<keyword evidence="3" id="KW-0285">Flavoprotein</keyword>
<protein>
    <recommendedName>
        <fullName evidence="7">AB hydrolase-1 domain-containing protein</fullName>
    </recommendedName>
</protein>
<evidence type="ECO:0000256" key="2">
    <source>
        <dbReference type="ARBA" id="ARBA00010790"/>
    </source>
</evidence>
<dbReference type="EMBL" id="JAPDOD010000018">
    <property type="protein sequence ID" value="MDA0162385.1"/>
    <property type="molecule type" value="Genomic_DNA"/>
</dbReference>
<dbReference type="RefSeq" id="WP_270041627.1">
    <property type="nucleotide sequence ID" value="NZ_JAPDOD010000018.1"/>
</dbReference>
<organism evidence="8 9">
    <name type="scientific">Solirubrobacter ginsenosidimutans</name>
    <dbReference type="NCBI Taxonomy" id="490573"/>
    <lineage>
        <taxon>Bacteria</taxon>
        <taxon>Bacillati</taxon>
        <taxon>Actinomycetota</taxon>
        <taxon>Thermoleophilia</taxon>
        <taxon>Solirubrobacterales</taxon>
        <taxon>Solirubrobacteraceae</taxon>
        <taxon>Solirubrobacter</taxon>
    </lineage>
</organism>